<dbReference type="InterPro" id="IPR011701">
    <property type="entry name" value="MFS"/>
</dbReference>
<dbReference type="Pfam" id="PF07690">
    <property type="entry name" value="MFS_1"/>
    <property type="match status" value="1"/>
</dbReference>
<feature type="transmembrane region" description="Helical" evidence="6">
    <location>
        <begin position="335"/>
        <end position="353"/>
    </location>
</feature>
<dbReference type="InterPro" id="IPR001958">
    <property type="entry name" value="Tet-R_TetA/multi-R_MdtG-like"/>
</dbReference>
<evidence type="ECO:0000256" key="3">
    <source>
        <dbReference type="ARBA" id="ARBA00022692"/>
    </source>
</evidence>
<evidence type="ECO:0000256" key="4">
    <source>
        <dbReference type="ARBA" id="ARBA00022989"/>
    </source>
</evidence>
<dbReference type="Proteomes" id="UP001597185">
    <property type="component" value="Unassembled WGS sequence"/>
</dbReference>
<dbReference type="PROSITE" id="PS51257">
    <property type="entry name" value="PROKAR_LIPOPROTEIN"/>
    <property type="match status" value="1"/>
</dbReference>
<dbReference type="AlphaFoldDB" id="A0ABD6C0U0"/>
<dbReference type="PANTHER" id="PTHR43124">
    <property type="entry name" value="PURINE EFFLUX PUMP PBUE"/>
    <property type="match status" value="1"/>
</dbReference>
<dbReference type="GO" id="GO:0005886">
    <property type="term" value="C:plasma membrane"/>
    <property type="evidence" value="ECO:0007669"/>
    <property type="project" value="UniProtKB-SubCell"/>
</dbReference>
<evidence type="ECO:0000256" key="2">
    <source>
        <dbReference type="ARBA" id="ARBA00022475"/>
    </source>
</evidence>
<dbReference type="EMBL" id="JBHUDB010000007">
    <property type="protein sequence ID" value="MFD1571032.1"/>
    <property type="molecule type" value="Genomic_DNA"/>
</dbReference>
<evidence type="ECO:0000256" key="5">
    <source>
        <dbReference type="ARBA" id="ARBA00023136"/>
    </source>
</evidence>
<feature type="transmembrane region" description="Helical" evidence="6">
    <location>
        <begin position="106"/>
        <end position="127"/>
    </location>
</feature>
<keyword evidence="2" id="KW-1003">Cell membrane</keyword>
<evidence type="ECO:0000256" key="6">
    <source>
        <dbReference type="SAM" id="Phobius"/>
    </source>
</evidence>
<sequence>MPPDRSVGIPWTSVAFQTILACSLIGVMGVPIVSPILPTLRTVFGISDAQAGLIITAYTLPGVFLTPFIGLFSDHFGRRPVVLPLLFLFGLSGAAIGFAPAFEVVLLLRLLQGVGASGLMVLAITLIGDFYDGAQRHAVIGVNGSAIGIGAATYPLIGGALASVSWNVPFAFFGISLLVGVVALFSLSEPSIDDPPSLREYADRIASAVLMPRALGLWVAAFCTFFLFYGGVLTSLSLLLSDVHGLSAAEIGVLFSMVSLANATMASQYGRVSKLLPARQLIAVGFVGFGVSLFGVWAATTPVTIGVLLVCFGLGFGVVMPTLDTTTAGLVPGHLRASMLGVLTSMLWLGQTVGPVAFTGIAQTAFDSTTAGYRFLLLFFGTSAALGGVAILAYFQFMAERDSILPFEAS</sequence>
<feature type="transmembrane region" description="Helical" evidence="6">
    <location>
        <begin position="251"/>
        <end position="269"/>
    </location>
</feature>
<accession>A0ABD6C0U0</accession>
<keyword evidence="4 6" id="KW-1133">Transmembrane helix</keyword>
<feature type="transmembrane region" description="Helical" evidence="6">
    <location>
        <begin position="139"/>
        <end position="162"/>
    </location>
</feature>
<feature type="transmembrane region" description="Helical" evidence="6">
    <location>
        <begin position="373"/>
        <end position="395"/>
    </location>
</feature>
<feature type="transmembrane region" description="Helical" evidence="6">
    <location>
        <begin position="12"/>
        <end position="37"/>
    </location>
</feature>
<feature type="domain" description="Major facilitator superfamily (MFS) profile" evidence="7">
    <location>
        <begin position="15"/>
        <end position="402"/>
    </location>
</feature>
<keyword evidence="5 6" id="KW-0472">Membrane</keyword>
<feature type="transmembrane region" description="Helical" evidence="6">
    <location>
        <begin position="208"/>
        <end position="231"/>
    </location>
</feature>
<dbReference type="PRINTS" id="PR01035">
    <property type="entry name" value="TCRTETA"/>
</dbReference>
<feature type="transmembrane region" description="Helical" evidence="6">
    <location>
        <begin position="305"/>
        <end position="323"/>
    </location>
</feature>
<organism evidence="8 9">
    <name type="scientific">Halorubrum laminariae</name>
    <dbReference type="NCBI Taxonomy" id="1433523"/>
    <lineage>
        <taxon>Archaea</taxon>
        <taxon>Methanobacteriati</taxon>
        <taxon>Methanobacteriota</taxon>
        <taxon>Stenosarchaea group</taxon>
        <taxon>Halobacteria</taxon>
        <taxon>Halobacteriales</taxon>
        <taxon>Haloferacaceae</taxon>
        <taxon>Halorubrum</taxon>
    </lineage>
</organism>
<feature type="transmembrane region" description="Helical" evidence="6">
    <location>
        <begin position="49"/>
        <end position="69"/>
    </location>
</feature>
<dbReference type="PROSITE" id="PS50850">
    <property type="entry name" value="MFS"/>
    <property type="match status" value="1"/>
</dbReference>
<evidence type="ECO:0000313" key="9">
    <source>
        <dbReference type="Proteomes" id="UP001597185"/>
    </source>
</evidence>
<dbReference type="Gene3D" id="1.20.1250.20">
    <property type="entry name" value="MFS general substrate transporter like domains"/>
    <property type="match status" value="1"/>
</dbReference>
<feature type="transmembrane region" description="Helical" evidence="6">
    <location>
        <begin position="168"/>
        <end position="187"/>
    </location>
</feature>
<dbReference type="InterPro" id="IPR020846">
    <property type="entry name" value="MFS_dom"/>
</dbReference>
<protein>
    <submittedName>
        <fullName evidence="8">MFS transporter</fullName>
    </submittedName>
</protein>
<feature type="transmembrane region" description="Helical" evidence="6">
    <location>
        <begin position="281"/>
        <end position="299"/>
    </location>
</feature>
<evidence type="ECO:0000256" key="1">
    <source>
        <dbReference type="ARBA" id="ARBA00004651"/>
    </source>
</evidence>
<dbReference type="RefSeq" id="WP_256418897.1">
    <property type="nucleotide sequence ID" value="NZ_JANHDL010000009.1"/>
</dbReference>
<dbReference type="InterPro" id="IPR036259">
    <property type="entry name" value="MFS_trans_sf"/>
</dbReference>
<reference evidence="8 9" key="1">
    <citation type="journal article" date="2019" name="Int. J. Syst. Evol. Microbiol.">
        <title>The Global Catalogue of Microorganisms (GCM) 10K type strain sequencing project: providing services to taxonomists for standard genome sequencing and annotation.</title>
        <authorList>
            <consortium name="The Broad Institute Genomics Platform"/>
            <consortium name="The Broad Institute Genome Sequencing Center for Infectious Disease"/>
            <person name="Wu L."/>
            <person name="Ma J."/>
        </authorList>
    </citation>
    <scope>NUCLEOTIDE SEQUENCE [LARGE SCALE GENOMIC DNA]</scope>
    <source>
        <strain evidence="8 9">CGMCC 1.12689</strain>
    </source>
</reference>
<proteinExistence type="predicted"/>
<feature type="transmembrane region" description="Helical" evidence="6">
    <location>
        <begin position="81"/>
        <end position="100"/>
    </location>
</feature>
<keyword evidence="3 6" id="KW-0812">Transmembrane</keyword>
<evidence type="ECO:0000313" key="8">
    <source>
        <dbReference type="EMBL" id="MFD1571032.1"/>
    </source>
</evidence>
<dbReference type="CDD" id="cd17474">
    <property type="entry name" value="MFS_YfmO_like"/>
    <property type="match status" value="1"/>
</dbReference>
<comment type="caution">
    <text evidence="8">The sequence shown here is derived from an EMBL/GenBank/DDBJ whole genome shotgun (WGS) entry which is preliminary data.</text>
</comment>
<dbReference type="PANTHER" id="PTHR43124:SF3">
    <property type="entry name" value="CHLORAMPHENICOL EFFLUX PUMP RV0191"/>
    <property type="match status" value="1"/>
</dbReference>
<keyword evidence="9" id="KW-1185">Reference proteome</keyword>
<gene>
    <name evidence="8" type="ORF">ACFR9T_10600</name>
</gene>
<evidence type="ECO:0000259" key="7">
    <source>
        <dbReference type="PROSITE" id="PS50850"/>
    </source>
</evidence>
<dbReference type="InterPro" id="IPR050189">
    <property type="entry name" value="MFS_Efflux_Transporters"/>
</dbReference>
<comment type="subcellular location">
    <subcellularLocation>
        <location evidence="1">Cell membrane</location>
        <topology evidence="1">Multi-pass membrane protein</topology>
    </subcellularLocation>
</comment>
<name>A0ABD6C0U0_9EURY</name>
<dbReference type="SUPFAM" id="SSF103473">
    <property type="entry name" value="MFS general substrate transporter"/>
    <property type="match status" value="1"/>
</dbReference>